<keyword evidence="3" id="KW-1185">Reference proteome</keyword>
<evidence type="ECO:0000259" key="1">
    <source>
        <dbReference type="Pfam" id="PF01979"/>
    </source>
</evidence>
<name>A0ABT9VY72_9BACI</name>
<evidence type="ECO:0000313" key="2">
    <source>
        <dbReference type="EMBL" id="MDQ0165943.1"/>
    </source>
</evidence>
<dbReference type="InterPro" id="IPR032466">
    <property type="entry name" value="Metal_Hydrolase"/>
</dbReference>
<dbReference type="PANTHER" id="PTHR43135">
    <property type="entry name" value="ALPHA-D-RIBOSE 1-METHYLPHOSPHONATE 5-TRIPHOSPHATE DIPHOSPHATASE"/>
    <property type="match status" value="1"/>
</dbReference>
<feature type="domain" description="Amidohydrolase-related" evidence="1">
    <location>
        <begin position="54"/>
        <end position="385"/>
    </location>
</feature>
<dbReference type="Pfam" id="PF01979">
    <property type="entry name" value="Amidohydro_1"/>
    <property type="match status" value="1"/>
</dbReference>
<evidence type="ECO:0000313" key="3">
    <source>
        <dbReference type="Proteomes" id="UP001235840"/>
    </source>
</evidence>
<comment type="caution">
    <text evidence="2">The sequence shown here is derived from an EMBL/GenBank/DDBJ whole genome shotgun (WGS) entry which is preliminary data.</text>
</comment>
<dbReference type="PANTHER" id="PTHR43135:SF3">
    <property type="entry name" value="ALPHA-D-RIBOSE 1-METHYLPHOSPHONATE 5-TRIPHOSPHATE DIPHOSPHATASE"/>
    <property type="match status" value="1"/>
</dbReference>
<sequence length="392" mass="42717">MSTLVKAKGIIKGTGEDIIHNGAMLIEEGKIVSVGTQAQYGTDYSEILDFTDVYVMPGLIDAHTHLSVVPALGNQIEQLKLPPHRNVLRSLPNIQKNLASGVTSMRIMGEEHFIDIEIKKAIKEGLLKGPRLLVSGKGIVASNGHGVAHTTSDGEQEVRKNSRLNFAQGADFLKLFVTGGMSSPNSSVDHCFYTREEIAAAVEEAERVGSYVAAHAHGGRGLDYCIAEGVRTIEHAALISEAQLEQLVKKDLWIIGTFAILFHPSGIEESDFKYPAIREKVLRAREMEAETFSKVLEYKPNLALGTDSMHGLLGYEAECLVSFGASEKQALEAITLRAAQACRLEDQVGSLEAGKLADFIVLSNNPLERIQNLQHVQHVYQEGVLVHSNDIA</sequence>
<accession>A0ABT9VY72</accession>
<dbReference type="InterPro" id="IPR011059">
    <property type="entry name" value="Metal-dep_hydrolase_composite"/>
</dbReference>
<gene>
    <name evidence="2" type="ORF">J2S11_001844</name>
</gene>
<dbReference type="RefSeq" id="WP_307393705.1">
    <property type="nucleotide sequence ID" value="NZ_BAAADK010000032.1"/>
</dbReference>
<dbReference type="Gene3D" id="2.30.40.10">
    <property type="entry name" value="Urease, subunit C, domain 1"/>
    <property type="match status" value="1"/>
</dbReference>
<dbReference type="InterPro" id="IPR051781">
    <property type="entry name" value="Metallo-dep_Hydrolase"/>
</dbReference>
<dbReference type="EMBL" id="JAUSTY010000006">
    <property type="protein sequence ID" value="MDQ0165943.1"/>
    <property type="molecule type" value="Genomic_DNA"/>
</dbReference>
<organism evidence="2 3">
    <name type="scientific">Caldalkalibacillus horti</name>
    <dbReference type="NCBI Taxonomy" id="77523"/>
    <lineage>
        <taxon>Bacteria</taxon>
        <taxon>Bacillati</taxon>
        <taxon>Bacillota</taxon>
        <taxon>Bacilli</taxon>
        <taxon>Bacillales</taxon>
        <taxon>Bacillaceae</taxon>
        <taxon>Caldalkalibacillus</taxon>
    </lineage>
</organism>
<dbReference type="SUPFAM" id="SSF51338">
    <property type="entry name" value="Composite domain of metallo-dependent hydrolases"/>
    <property type="match status" value="1"/>
</dbReference>
<dbReference type="Proteomes" id="UP001235840">
    <property type="component" value="Unassembled WGS sequence"/>
</dbReference>
<proteinExistence type="predicted"/>
<protein>
    <submittedName>
        <fullName evidence="2">Imidazolonepropionase-like amidohydrolase</fullName>
    </submittedName>
</protein>
<reference evidence="2 3" key="1">
    <citation type="submission" date="2023-07" db="EMBL/GenBank/DDBJ databases">
        <title>Genomic Encyclopedia of Type Strains, Phase IV (KMG-IV): sequencing the most valuable type-strain genomes for metagenomic binning, comparative biology and taxonomic classification.</title>
        <authorList>
            <person name="Goeker M."/>
        </authorList>
    </citation>
    <scope>NUCLEOTIDE SEQUENCE [LARGE SCALE GENOMIC DNA]</scope>
    <source>
        <strain evidence="2 3">DSM 12751</strain>
    </source>
</reference>
<dbReference type="SUPFAM" id="SSF51556">
    <property type="entry name" value="Metallo-dependent hydrolases"/>
    <property type="match status" value="1"/>
</dbReference>
<dbReference type="InterPro" id="IPR006680">
    <property type="entry name" value="Amidohydro-rel"/>
</dbReference>
<dbReference type="Gene3D" id="3.20.20.140">
    <property type="entry name" value="Metal-dependent hydrolases"/>
    <property type="match status" value="1"/>
</dbReference>